<keyword evidence="3" id="KW-1185">Reference proteome</keyword>
<evidence type="ECO:0000313" key="3">
    <source>
        <dbReference type="Proteomes" id="UP001251528"/>
    </source>
</evidence>
<gene>
    <name evidence="2" type="ORF">QQS21_001302</name>
</gene>
<evidence type="ECO:0000313" key="2">
    <source>
        <dbReference type="EMBL" id="KAK2612685.1"/>
    </source>
</evidence>
<accession>A0AAJ0CXD7</accession>
<dbReference type="AlphaFoldDB" id="A0AAJ0CXD7"/>
<feature type="region of interest" description="Disordered" evidence="1">
    <location>
        <begin position="31"/>
        <end position="62"/>
    </location>
</feature>
<reference evidence="2" key="1">
    <citation type="submission" date="2023-06" db="EMBL/GenBank/DDBJ databases">
        <title>Conoideocrella luteorostrata (Hypocreales: Clavicipitaceae), a potential biocontrol fungus for elongate hemlock scale in United States Christmas tree production areas.</title>
        <authorList>
            <person name="Barrett H."/>
            <person name="Lovett B."/>
            <person name="Macias A.M."/>
            <person name="Stajich J.E."/>
            <person name="Kasson M.T."/>
        </authorList>
    </citation>
    <scope>NUCLEOTIDE SEQUENCE</scope>
    <source>
        <strain evidence="2">ARSEF 14590</strain>
    </source>
</reference>
<comment type="caution">
    <text evidence="2">The sequence shown here is derived from an EMBL/GenBank/DDBJ whole genome shotgun (WGS) entry which is preliminary data.</text>
</comment>
<name>A0AAJ0CXD7_9HYPO</name>
<organism evidence="2 3">
    <name type="scientific">Conoideocrella luteorostrata</name>
    <dbReference type="NCBI Taxonomy" id="1105319"/>
    <lineage>
        <taxon>Eukaryota</taxon>
        <taxon>Fungi</taxon>
        <taxon>Dikarya</taxon>
        <taxon>Ascomycota</taxon>
        <taxon>Pezizomycotina</taxon>
        <taxon>Sordariomycetes</taxon>
        <taxon>Hypocreomycetidae</taxon>
        <taxon>Hypocreales</taxon>
        <taxon>Clavicipitaceae</taxon>
        <taxon>Conoideocrella</taxon>
    </lineage>
</organism>
<dbReference type="EMBL" id="JASWJB010000013">
    <property type="protein sequence ID" value="KAK2612685.1"/>
    <property type="molecule type" value="Genomic_DNA"/>
</dbReference>
<evidence type="ECO:0000256" key="1">
    <source>
        <dbReference type="SAM" id="MobiDB-lite"/>
    </source>
</evidence>
<proteinExistence type="predicted"/>
<protein>
    <submittedName>
        <fullName evidence="2">Uncharacterized protein</fullName>
    </submittedName>
</protein>
<sequence length="175" mass="18761">MKILLLISLQDIIGSTFHSIFEMHHCQSINPARNTGARASNEETSEELKETPEDACSNAVVSDTEAPTSVKAPIKSRRLIYGKWSKEPVKAAAGSSLSVAGMATCKSPVAATPIGTLGEASRTVNQLNILHEKSMGGISYFIRKHHRQAPASARADPIRGDIATEIAAVRVRNAE</sequence>
<dbReference type="Proteomes" id="UP001251528">
    <property type="component" value="Unassembled WGS sequence"/>
</dbReference>